<keyword evidence="2" id="KW-0804">Transcription</keyword>
<dbReference type="InterPro" id="IPR009057">
    <property type="entry name" value="Homeodomain-like_sf"/>
</dbReference>
<dbReference type="PROSITE" id="PS01124">
    <property type="entry name" value="HTH_ARAC_FAMILY_2"/>
    <property type="match status" value="1"/>
</dbReference>
<dbReference type="GO" id="GO:0003700">
    <property type="term" value="F:DNA-binding transcription factor activity"/>
    <property type="evidence" value="ECO:0007669"/>
    <property type="project" value="InterPro"/>
</dbReference>
<dbReference type="PANTHER" id="PTHR47893">
    <property type="entry name" value="REGULATORY PROTEIN PCHR"/>
    <property type="match status" value="1"/>
</dbReference>
<dbReference type="InterPro" id="IPR018060">
    <property type="entry name" value="HTH_AraC"/>
</dbReference>
<dbReference type="InterPro" id="IPR053142">
    <property type="entry name" value="PchR_regulatory_protein"/>
</dbReference>
<evidence type="ECO:0000313" key="4">
    <source>
        <dbReference type="EMBL" id="NTC29811.1"/>
    </source>
</evidence>
<evidence type="ECO:0000256" key="2">
    <source>
        <dbReference type="ARBA" id="ARBA00023163"/>
    </source>
</evidence>
<sequence length="359" mass="40506">MVRTFGSAALRALFRYYFADQWKCRFVKMQSKKNNLGVSRFSISYQNADAAEISLQYRNNLMPIGIEPVEGRGRISNSHHQLGFRDWQVWTCDTESGINLQYRDFPESNGYVIYRPFRGTMLIDVGGVRSVSPESSYFIGKVDRFFRSEMAPGRAHLAISISNSAIRRQLSEIIDDGVYTDVIFSQLLSLDSPNTFQLAKGMEFAMSCLADDSAIISSNFYLNFFNALTSLILETVPNNFSSHIGGRTSSAIPRYVKKAIDYMEAHAAEPLTIIDVSRASGTSVRSLQNAFQQFKGTTPLNYLRNFRLRIARAKLTSSQCFTVADAARESGFTHLGRFSEAYCHAFGEYPSDTTKRLKR</sequence>
<feature type="domain" description="HTH araC/xylS-type" evidence="3">
    <location>
        <begin position="257"/>
        <end position="356"/>
    </location>
</feature>
<name>A0AA44F7A2_AGRTU</name>
<comment type="caution">
    <text evidence="4">The sequence shown here is derived from an EMBL/GenBank/DDBJ whole genome shotgun (WGS) entry which is preliminary data.</text>
</comment>
<reference evidence="4" key="1">
    <citation type="journal article" date="2020" name="Science">
        <title>Unexpected conservation and global transmission of agrobacterial virulence plasmids.</title>
        <authorList>
            <person name="Weisberg A.J."/>
            <person name="Davis E.W. 2nd"/>
            <person name="Tabima J."/>
            <person name="Belcher M.S."/>
            <person name="Miller M."/>
            <person name="Kuo C.H."/>
            <person name="Loper J.E."/>
            <person name="Grunwald N.J."/>
            <person name="Putnam M.L."/>
            <person name="Chang J.H."/>
        </authorList>
    </citation>
    <scope>NUCLEOTIDE SEQUENCE</scope>
    <source>
        <strain evidence="4">17-1853-1a</strain>
    </source>
</reference>
<dbReference type="Proteomes" id="UP000702952">
    <property type="component" value="Unassembled WGS sequence"/>
</dbReference>
<dbReference type="SUPFAM" id="SSF46689">
    <property type="entry name" value="Homeodomain-like"/>
    <property type="match status" value="1"/>
</dbReference>
<dbReference type="Gene3D" id="1.10.10.60">
    <property type="entry name" value="Homeodomain-like"/>
    <property type="match status" value="1"/>
</dbReference>
<dbReference type="GO" id="GO:0043565">
    <property type="term" value="F:sequence-specific DNA binding"/>
    <property type="evidence" value="ECO:0007669"/>
    <property type="project" value="InterPro"/>
</dbReference>
<dbReference type="AlphaFoldDB" id="A0AA44F7A2"/>
<accession>A0AA44F7A2</accession>
<dbReference type="RefSeq" id="WP_174019065.1">
    <property type="nucleotide sequence ID" value="NZ_JAAMAW010000021.1"/>
</dbReference>
<proteinExistence type="predicted"/>
<protein>
    <submittedName>
        <fullName evidence="4">Helix-turn-helix domain-containing protein</fullName>
    </submittedName>
</protein>
<dbReference type="Pfam" id="PF12833">
    <property type="entry name" value="HTH_18"/>
    <property type="match status" value="1"/>
</dbReference>
<evidence type="ECO:0000256" key="1">
    <source>
        <dbReference type="ARBA" id="ARBA00023015"/>
    </source>
</evidence>
<gene>
    <name evidence="4" type="ORF">G6M46_16895</name>
</gene>
<dbReference type="EMBL" id="JAAMAY010000027">
    <property type="protein sequence ID" value="NTC29811.1"/>
    <property type="molecule type" value="Genomic_DNA"/>
</dbReference>
<dbReference type="SMART" id="SM00342">
    <property type="entry name" value="HTH_ARAC"/>
    <property type="match status" value="1"/>
</dbReference>
<keyword evidence="1" id="KW-0805">Transcription regulation</keyword>
<evidence type="ECO:0000313" key="5">
    <source>
        <dbReference type="Proteomes" id="UP000702952"/>
    </source>
</evidence>
<organism evidence="4 5">
    <name type="scientific">Agrobacterium tumefaciens</name>
    <dbReference type="NCBI Taxonomy" id="358"/>
    <lineage>
        <taxon>Bacteria</taxon>
        <taxon>Pseudomonadati</taxon>
        <taxon>Pseudomonadota</taxon>
        <taxon>Alphaproteobacteria</taxon>
        <taxon>Hyphomicrobiales</taxon>
        <taxon>Rhizobiaceae</taxon>
        <taxon>Rhizobium/Agrobacterium group</taxon>
        <taxon>Agrobacterium</taxon>
        <taxon>Agrobacterium tumefaciens complex</taxon>
    </lineage>
</organism>
<dbReference type="PANTHER" id="PTHR47893:SF1">
    <property type="entry name" value="REGULATORY PROTEIN PCHR"/>
    <property type="match status" value="1"/>
</dbReference>
<evidence type="ECO:0000259" key="3">
    <source>
        <dbReference type="PROSITE" id="PS01124"/>
    </source>
</evidence>